<sequence>MPLAQPHHHRPTESKEFWHVSQEDFRACACPRRKAFAGGFILLPPQTRRQTQPEILSSRMDQIGKTHRLATRHRPCLCAGQGTSCSTIVQQARDSAGRCRETSQAMREHVCIIAELYSSATLCSGPGQASPSRTAMNDPTALHELSRVVSLVKRRRRNKSVRRLVDEENTTQLFRMRQHRAEFITGTARADGSRYAAQKS</sequence>
<gene>
    <name evidence="1" type="ORF">NUW54_g12994</name>
</gene>
<reference evidence="1" key="1">
    <citation type="submission" date="2022-08" db="EMBL/GenBank/DDBJ databases">
        <title>Genome Sequence of Pycnoporus sanguineus.</title>
        <authorList>
            <person name="Buettner E."/>
        </authorList>
    </citation>
    <scope>NUCLEOTIDE SEQUENCE</scope>
    <source>
        <strain evidence="1">CG-C14</strain>
    </source>
</reference>
<dbReference type="Proteomes" id="UP001144978">
    <property type="component" value="Unassembled WGS sequence"/>
</dbReference>
<protein>
    <submittedName>
        <fullName evidence="1">Uncharacterized protein</fullName>
    </submittedName>
</protein>
<organism evidence="1 2">
    <name type="scientific">Trametes sanguinea</name>
    <dbReference type="NCBI Taxonomy" id="158606"/>
    <lineage>
        <taxon>Eukaryota</taxon>
        <taxon>Fungi</taxon>
        <taxon>Dikarya</taxon>
        <taxon>Basidiomycota</taxon>
        <taxon>Agaricomycotina</taxon>
        <taxon>Agaricomycetes</taxon>
        <taxon>Polyporales</taxon>
        <taxon>Polyporaceae</taxon>
        <taxon>Trametes</taxon>
    </lineage>
</organism>
<proteinExistence type="predicted"/>
<evidence type="ECO:0000313" key="1">
    <source>
        <dbReference type="EMBL" id="KAJ2969313.1"/>
    </source>
</evidence>
<evidence type="ECO:0000313" key="2">
    <source>
        <dbReference type="Proteomes" id="UP001144978"/>
    </source>
</evidence>
<keyword evidence="2" id="KW-1185">Reference proteome</keyword>
<accession>A0ACC1MRH1</accession>
<dbReference type="EMBL" id="JANSHE010005792">
    <property type="protein sequence ID" value="KAJ2969313.1"/>
    <property type="molecule type" value="Genomic_DNA"/>
</dbReference>
<name>A0ACC1MRH1_9APHY</name>
<comment type="caution">
    <text evidence="1">The sequence shown here is derived from an EMBL/GenBank/DDBJ whole genome shotgun (WGS) entry which is preliminary data.</text>
</comment>